<comment type="caution">
    <text evidence="2">The sequence shown here is derived from an EMBL/GenBank/DDBJ whole genome shotgun (WGS) entry which is preliminary data.</text>
</comment>
<dbReference type="Proteomes" id="UP001444625">
    <property type="component" value="Unassembled WGS sequence"/>
</dbReference>
<evidence type="ECO:0000313" key="3">
    <source>
        <dbReference type="Proteomes" id="UP001444625"/>
    </source>
</evidence>
<feature type="transmembrane region" description="Helical" evidence="1">
    <location>
        <begin position="113"/>
        <end position="135"/>
    </location>
</feature>
<name>A0ABU9XJY5_9BACI</name>
<dbReference type="EMBL" id="JBDIML010000006">
    <property type="protein sequence ID" value="MEN2768607.1"/>
    <property type="molecule type" value="Genomic_DNA"/>
</dbReference>
<sequence length="211" mass="24558">MQHLLMKEIKVSQLYLLILIVLIPLSYVMNVSSTGINIWVILGFLPLLFYLDSQNNVNRFVASMPIKHMHIVLARYLILMMITTGALLFLWSIDYVAHQGLPFLKNHSFSGYDILQLVTLNALFLSVYIPVFYYFKNFTYAITFFLISFVILVYTFAVISGNPYLTFDEPVIDFLVYLLYNQPIILVVLSLTVLYVSFRISLRIFVRRDLL</sequence>
<feature type="transmembrane region" description="Helical" evidence="1">
    <location>
        <begin position="12"/>
        <end position="29"/>
    </location>
</feature>
<feature type="transmembrane region" description="Helical" evidence="1">
    <location>
        <begin position="72"/>
        <end position="93"/>
    </location>
</feature>
<keyword evidence="1" id="KW-0812">Transmembrane</keyword>
<dbReference type="Pfam" id="PF13346">
    <property type="entry name" value="ABC2_membrane_5"/>
    <property type="match status" value="1"/>
</dbReference>
<keyword evidence="1" id="KW-0472">Membrane</keyword>
<reference evidence="2 3" key="1">
    <citation type="submission" date="2024-05" db="EMBL/GenBank/DDBJ databases">
        <authorList>
            <person name="Haq I."/>
            <person name="Ullah Z."/>
            <person name="Ahmad R."/>
            <person name="Li M."/>
            <person name="Tong Y."/>
        </authorList>
    </citation>
    <scope>NUCLEOTIDE SEQUENCE [LARGE SCALE GENOMIC DNA]</scope>
    <source>
        <strain evidence="2 3">16A2E</strain>
    </source>
</reference>
<proteinExistence type="predicted"/>
<evidence type="ECO:0000256" key="1">
    <source>
        <dbReference type="SAM" id="Phobius"/>
    </source>
</evidence>
<keyword evidence="3" id="KW-1185">Reference proteome</keyword>
<accession>A0ABU9XJY5</accession>
<feature type="transmembrane region" description="Helical" evidence="1">
    <location>
        <begin position="177"/>
        <end position="198"/>
    </location>
</feature>
<organism evidence="2 3">
    <name type="scientific">Ornithinibacillus xuwenensis</name>
    <dbReference type="NCBI Taxonomy" id="3144668"/>
    <lineage>
        <taxon>Bacteria</taxon>
        <taxon>Bacillati</taxon>
        <taxon>Bacillota</taxon>
        <taxon>Bacilli</taxon>
        <taxon>Bacillales</taxon>
        <taxon>Bacillaceae</taxon>
        <taxon>Ornithinibacillus</taxon>
    </lineage>
</organism>
<dbReference type="InterPro" id="IPR025699">
    <property type="entry name" value="ABC2_memb-like"/>
</dbReference>
<keyword evidence="1" id="KW-1133">Transmembrane helix</keyword>
<feature type="transmembrane region" description="Helical" evidence="1">
    <location>
        <begin position="35"/>
        <end position="51"/>
    </location>
</feature>
<gene>
    <name evidence="2" type="ORF">ABC228_15600</name>
</gene>
<protein>
    <submittedName>
        <fullName evidence="2">ABC-2 transporter permease</fullName>
    </submittedName>
</protein>
<evidence type="ECO:0000313" key="2">
    <source>
        <dbReference type="EMBL" id="MEN2768607.1"/>
    </source>
</evidence>
<dbReference type="RefSeq" id="WP_345826103.1">
    <property type="nucleotide sequence ID" value="NZ_JBDIML010000006.1"/>
</dbReference>
<feature type="transmembrane region" description="Helical" evidence="1">
    <location>
        <begin position="142"/>
        <end position="165"/>
    </location>
</feature>